<accession>I3YDQ5</accession>
<dbReference type="GO" id="GO:0099604">
    <property type="term" value="F:ligand-gated calcium channel activity"/>
    <property type="evidence" value="ECO:0007669"/>
    <property type="project" value="TreeGrafter"/>
</dbReference>
<gene>
    <name evidence="2" type="ordered locus">Thivi_3248</name>
</gene>
<feature type="domain" description="LSDAT prokaryote" evidence="1">
    <location>
        <begin position="35"/>
        <end position="250"/>
    </location>
</feature>
<sequence>MDIGEMTRENAGLAPSEAVTALAGALDALGLSEPRPVLVLIGGAANVDPAVAEALLILFERLAPRLDALDVTVVDGGTAFGVMALMGQARHRTAARFPLVGIAALGTVALETRPSRAAVRVLSGAGHCGDTDWFGGRTSGKGARLDPNHSHFLLTPGDRWGDESAWIVAAATQLAGNRPALTLVAAGGLVTRRDVALALRAGRRLIVLAGTGGTADLLADGWRHGREIADFPLGARERALMQVVEMADAAESVAALLAQTFASTGDGKAS</sequence>
<dbReference type="eggNOG" id="ENOG502ZC4I">
    <property type="taxonomic scope" value="Bacteria"/>
</dbReference>
<dbReference type="STRING" id="765911.Thivi_3248"/>
<name>I3YDQ5_THIV6</name>
<keyword evidence="3" id="KW-1185">Reference proteome</keyword>
<dbReference type="HOGENOM" id="CLU_075054_0_0_6"/>
<evidence type="ECO:0000259" key="1">
    <source>
        <dbReference type="Pfam" id="PF18171"/>
    </source>
</evidence>
<dbReference type="InterPro" id="IPR041482">
    <property type="entry name" value="LSDAT_prok"/>
</dbReference>
<dbReference type="Proteomes" id="UP000006062">
    <property type="component" value="Chromosome"/>
</dbReference>
<dbReference type="EMBL" id="CP003154">
    <property type="protein sequence ID" value="AFL75123.1"/>
    <property type="molecule type" value="Genomic_DNA"/>
</dbReference>
<dbReference type="RefSeq" id="WP_014779534.1">
    <property type="nucleotide sequence ID" value="NC_018012.1"/>
</dbReference>
<dbReference type="OrthoDB" id="582259at2"/>
<dbReference type="Pfam" id="PF18171">
    <property type="entry name" value="LSDAT_prok"/>
    <property type="match status" value="1"/>
</dbReference>
<dbReference type="InterPro" id="IPR050927">
    <property type="entry name" value="TRPM"/>
</dbReference>
<dbReference type="PANTHER" id="PTHR13800:SF12">
    <property type="entry name" value="TRANSIENT RECEPTOR POTENTIAL CATION CHANNEL SUBFAMILY M MEMBER-LIKE 2"/>
    <property type="match status" value="1"/>
</dbReference>
<organism evidence="2 3">
    <name type="scientific">Thiocystis violascens (strain ATCC 17096 / DSM 198 / 6111)</name>
    <name type="common">Chromatium violascens</name>
    <dbReference type="NCBI Taxonomy" id="765911"/>
    <lineage>
        <taxon>Bacteria</taxon>
        <taxon>Pseudomonadati</taxon>
        <taxon>Pseudomonadota</taxon>
        <taxon>Gammaproteobacteria</taxon>
        <taxon>Chromatiales</taxon>
        <taxon>Chromatiaceae</taxon>
        <taxon>Thiocystis</taxon>
    </lineage>
</organism>
<dbReference type="GO" id="GO:0005886">
    <property type="term" value="C:plasma membrane"/>
    <property type="evidence" value="ECO:0007669"/>
    <property type="project" value="TreeGrafter"/>
</dbReference>
<protein>
    <recommendedName>
        <fullName evidence="1">LSDAT prokaryote domain-containing protein</fullName>
    </recommendedName>
</protein>
<evidence type="ECO:0000313" key="3">
    <source>
        <dbReference type="Proteomes" id="UP000006062"/>
    </source>
</evidence>
<proteinExistence type="predicted"/>
<dbReference type="KEGG" id="tvi:Thivi_3248"/>
<dbReference type="AlphaFoldDB" id="I3YDQ5"/>
<reference evidence="2 3" key="1">
    <citation type="submission" date="2012-06" db="EMBL/GenBank/DDBJ databases">
        <title>Complete sequence of Thiocystis violascens DSM 198.</title>
        <authorList>
            <consortium name="US DOE Joint Genome Institute"/>
            <person name="Lucas S."/>
            <person name="Han J."/>
            <person name="Lapidus A."/>
            <person name="Cheng J.-F."/>
            <person name="Goodwin L."/>
            <person name="Pitluck S."/>
            <person name="Peters L."/>
            <person name="Ovchinnikova G."/>
            <person name="Teshima H."/>
            <person name="Detter J.C."/>
            <person name="Han C."/>
            <person name="Tapia R."/>
            <person name="Land M."/>
            <person name="Hauser L."/>
            <person name="Kyrpides N."/>
            <person name="Ivanova N."/>
            <person name="Pagani I."/>
            <person name="Vogl K."/>
            <person name="Liu Z."/>
            <person name="Frigaard N.-U."/>
            <person name="Bryant D."/>
            <person name="Woyke T."/>
        </authorList>
    </citation>
    <scope>NUCLEOTIDE SEQUENCE [LARGE SCALE GENOMIC DNA]</scope>
    <source>
        <strain evidence="3">ATCC 17096 / DSM 198 / 6111</strain>
    </source>
</reference>
<evidence type="ECO:0000313" key="2">
    <source>
        <dbReference type="EMBL" id="AFL75123.1"/>
    </source>
</evidence>
<dbReference type="PANTHER" id="PTHR13800">
    <property type="entry name" value="TRANSIENT RECEPTOR POTENTIAL CATION CHANNEL, SUBFAMILY M, MEMBER 6"/>
    <property type="match status" value="1"/>
</dbReference>